<protein>
    <recommendedName>
        <fullName evidence="3">Dithiol-disulfide isomerase</fullName>
    </recommendedName>
</protein>
<proteinExistence type="predicted"/>
<dbReference type="eggNOG" id="COG2761">
    <property type="taxonomic scope" value="Bacteria"/>
</dbReference>
<evidence type="ECO:0000313" key="2">
    <source>
        <dbReference type="Proteomes" id="UP000051181"/>
    </source>
</evidence>
<evidence type="ECO:0008006" key="3">
    <source>
        <dbReference type="Google" id="ProtNLM"/>
    </source>
</evidence>
<gene>
    <name evidence="1" type="ORF">FD22_GL000496</name>
</gene>
<dbReference type="AlphaFoldDB" id="A0A0R1ES65"/>
<dbReference type="InterPro" id="IPR036249">
    <property type="entry name" value="Thioredoxin-like_sf"/>
</dbReference>
<dbReference type="Pfam" id="PF13743">
    <property type="entry name" value="Thioredoxin_5"/>
    <property type="match status" value="1"/>
</dbReference>
<organism evidence="1 2">
    <name type="scientific">Loigolactobacillus coryniformis subsp. coryniformis KCTC 3167 = DSM 20001</name>
    <dbReference type="NCBI Taxonomy" id="913848"/>
    <lineage>
        <taxon>Bacteria</taxon>
        <taxon>Bacillati</taxon>
        <taxon>Bacillota</taxon>
        <taxon>Bacilli</taxon>
        <taxon>Lactobacillales</taxon>
        <taxon>Lactobacillaceae</taxon>
        <taxon>Loigolactobacillus</taxon>
    </lineage>
</organism>
<name>A0A0R1ES65_9LACO</name>
<reference evidence="1 2" key="1">
    <citation type="journal article" date="2015" name="Genome Announc.">
        <title>Expanding the biotechnology potential of lactobacilli through comparative genomics of 213 strains and associated genera.</title>
        <authorList>
            <person name="Sun Z."/>
            <person name="Harris H.M."/>
            <person name="McCann A."/>
            <person name="Guo C."/>
            <person name="Argimon S."/>
            <person name="Zhang W."/>
            <person name="Yang X."/>
            <person name="Jeffery I.B."/>
            <person name="Cooney J.C."/>
            <person name="Kagawa T.F."/>
            <person name="Liu W."/>
            <person name="Song Y."/>
            <person name="Salvetti E."/>
            <person name="Wrobel A."/>
            <person name="Rasinkangas P."/>
            <person name="Parkhill J."/>
            <person name="Rea M.C."/>
            <person name="O'Sullivan O."/>
            <person name="Ritari J."/>
            <person name="Douillard F.P."/>
            <person name="Paul Ross R."/>
            <person name="Yang R."/>
            <person name="Briner A.E."/>
            <person name="Felis G.E."/>
            <person name="de Vos W.M."/>
            <person name="Barrangou R."/>
            <person name="Klaenhammer T.R."/>
            <person name="Caufield P.W."/>
            <person name="Cui Y."/>
            <person name="Zhang H."/>
            <person name="O'Toole P.W."/>
        </authorList>
    </citation>
    <scope>NUCLEOTIDE SEQUENCE [LARGE SCALE GENOMIC DNA]</scope>
    <source>
        <strain evidence="1 2">DSM 20001</strain>
    </source>
</reference>
<comment type="caution">
    <text evidence="1">The sequence shown here is derived from an EMBL/GenBank/DDBJ whole genome shotgun (WGS) entry which is preliminary data.</text>
</comment>
<dbReference type="RefSeq" id="WP_010010157.1">
    <property type="nucleotide sequence ID" value="NZ_AZCN01000149.1"/>
</dbReference>
<accession>A0A0R1ES65</accession>
<dbReference type="GeneID" id="65917628"/>
<dbReference type="SUPFAM" id="SSF52833">
    <property type="entry name" value="Thioredoxin-like"/>
    <property type="match status" value="1"/>
</dbReference>
<dbReference type="Proteomes" id="UP000051181">
    <property type="component" value="Unassembled WGS sequence"/>
</dbReference>
<sequence>MLEIYLFVNPLGEQCLEAERSVLKVAEEHHDTVHYQFLPLVNLHTVEDVMQRNQLNTHDLTIRNQIFQKVYAAALDYKAALFQGKRRGQEFLMDLQAELNFHHERYTDDLISRLAADNGLDSEMFHEDRRSKLTAESFEADQRIACEMQIQKHPSAVIYNYADPTQDYGIMIEDCASYEVLKQVCQGNYEAALAAKDPIKNRRQTIHIL</sequence>
<dbReference type="Gene3D" id="3.40.30.10">
    <property type="entry name" value="Glutaredoxin"/>
    <property type="match status" value="1"/>
</dbReference>
<dbReference type="EMBL" id="AZCN01000149">
    <property type="protein sequence ID" value="KRK12182.1"/>
    <property type="molecule type" value="Genomic_DNA"/>
</dbReference>
<dbReference type="PATRIC" id="fig|913848.6.peg.508"/>
<evidence type="ECO:0000313" key="1">
    <source>
        <dbReference type="EMBL" id="KRK12182.1"/>
    </source>
</evidence>